<dbReference type="AlphaFoldDB" id="A0A7J0DYR2"/>
<dbReference type="EMBL" id="BJWL01000442">
    <property type="protein sequence ID" value="GFS44895.1"/>
    <property type="molecule type" value="Genomic_DNA"/>
</dbReference>
<sequence length="112" mass="12370">MALARTVPVFDSVYTKLRRRGPPSLLCSNNSVEASALARPESVFVKVYTELRCRGPSSLLHSNNSFETSALTATRPGLISLRAQFEYCYQGPPLAPMVHLVWTRGRVTTTCP</sequence>
<evidence type="ECO:0000313" key="1">
    <source>
        <dbReference type="EMBL" id="GFS44895.1"/>
    </source>
</evidence>
<reference evidence="2" key="1">
    <citation type="submission" date="2019-07" db="EMBL/GenBank/DDBJ databases">
        <title>De Novo Assembly of kiwifruit Actinidia rufa.</title>
        <authorList>
            <person name="Sugita-Konishi S."/>
            <person name="Sato K."/>
            <person name="Mori E."/>
            <person name="Abe Y."/>
            <person name="Kisaki G."/>
            <person name="Hamano K."/>
            <person name="Suezawa K."/>
            <person name="Otani M."/>
            <person name="Fukuda T."/>
            <person name="Manabe T."/>
            <person name="Gomi K."/>
            <person name="Tabuchi M."/>
            <person name="Akimitsu K."/>
            <person name="Kataoka I."/>
        </authorList>
    </citation>
    <scope>NUCLEOTIDE SEQUENCE [LARGE SCALE GENOMIC DNA]</scope>
    <source>
        <strain evidence="2">cv. Fuchu</strain>
    </source>
</reference>
<name>A0A7J0DYR2_9ERIC</name>
<evidence type="ECO:0000313" key="2">
    <source>
        <dbReference type="Proteomes" id="UP000585474"/>
    </source>
</evidence>
<organism evidence="1 2">
    <name type="scientific">Actinidia rufa</name>
    <dbReference type="NCBI Taxonomy" id="165716"/>
    <lineage>
        <taxon>Eukaryota</taxon>
        <taxon>Viridiplantae</taxon>
        <taxon>Streptophyta</taxon>
        <taxon>Embryophyta</taxon>
        <taxon>Tracheophyta</taxon>
        <taxon>Spermatophyta</taxon>
        <taxon>Magnoliopsida</taxon>
        <taxon>eudicotyledons</taxon>
        <taxon>Gunneridae</taxon>
        <taxon>Pentapetalae</taxon>
        <taxon>asterids</taxon>
        <taxon>Ericales</taxon>
        <taxon>Actinidiaceae</taxon>
        <taxon>Actinidia</taxon>
    </lineage>
</organism>
<keyword evidence="2" id="KW-1185">Reference proteome</keyword>
<proteinExistence type="predicted"/>
<accession>A0A7J0DYR2</accession>
<comment type="caution">
    <text evidence="1">The sequence shown here is derived from an EMBL/GenBank/DDBJ whole genome shotgun (WGS) entry which is preliminary data.</text>
</comment>
<gene>
    <name evidence="1" type="ORF">Acr_00g0092710</name>
</gene>
<protein>
    <submittedName>
        <fullName evidence="1">Uncharacterized protein</fullName>
    </submittedName>
</protein>
<dbReference type="Proteomes" id="UP000585474">
    <property type="component" value="Unassembled WGS sequence"/>
</dbReference>